<dbReference type="SUPFAM" id="SSF51735">
    <property type="entry name" value="NAD(P)-binding Rossmann-fold domains"/>
    <property type="match status" value="1"/>
</dbReference>
<evidence type="ECO:0000256" key="1">
    <source>
        <dbReference type="ARBA" id="ARBA00006484"/>
    </source>
</evidence>
<proteinExistence type="inferred from homology"/>
<dbReference type="NCBIfam" id="NF005559">
    <property type="entry name" value="PRK07231.1"/>
    <property type="match status" value="1"/>
</dbReference>
<dbReference type="InterPro" id="IPR020904">
    <property type="entry name" value="Sc_DH/Rdtase_CS"/>
</dbReference>
<evidence type="ECO:0000313" key="3">
    <source>
        <dbReference type="EMBL" id="KAA9157328.1"/>
    </source>
</evidence>
<comment type="similarity">
    <text evidence="1">Belongs to the short-chain dehydrogenases/reductases (SDR) family.</text>
</comment>
<dbReference type="PRINTS" id="PR00081">
    <property type="entry name" value="GDHRDH"/>
</dbReference>
<dbReference type="Proteomes" id="UP000319769">
    <property type="component" value="Unassembled WGS sequence"/>
</dbReference>
<evidence type="ECO:0000313" key="4">
    <source>
        <dbReference type="Proteomes" id="UP000319769"/>
    </source>
</evidence>
<keyword evidence="4" id="KW-1185">Reference proteome</keyword>
<comment type="caution">
    <text evidence="3">The sequence shown here is derived from an EMBL/GenBank/DDBJ whole genome shotgun (WGS) entry which is preliminary data.</text>
</comment>
<name>A0A5N0UW97_9PSEU</name>
<dbReference type="InterPro" id="IPR036291">
    <property type="entry name" value="NAD(P)-bd_dom_sf"/>
</dbReference>
<dbReference type="FunFam" id="3.40.50.720:FF:000084">
    <property type="entry name" value="Short-chain dehydrogenase reductase"/>
    <property type="match status" value="1"/>
</dbReference>
<dbReference type="InterPro" id="IPR002347">
    <property type="entry name" value="SDR_fam"/>
</dbReference>
<dbReference type="PANTHER" id="PTHR42760">
    <property type="entry name" value="SHORT-CHAIN DEHYDROGENASES/REDUCTASES FAMILY MEMBER"/>
    <property type="match status" value="1"/>
</dbReference>
<dbReference type="GO" id="GO:0047936">
    <property type="term" value="F:glucose 1-dehydrogenase [NAD(P)+] activity"/>
    <property type="evidence" value="ECO:0007669"/>
    <property type="project" value="UniProtKB-EC"/>
</dbReference>
<protein>
    <submittedName>
        <fullName evidence="3">Glucose 1-dehydrogenase</fullName>
        <ecNumber evidence="3">1.1.1.47</ecNumber>
    </submittedName>
</protein>
<dbReference type="Pfam" id="PF13561">
    <property type="entry name" value="adh_short_C2"/>
    <property type="match status" value="1"/>
</dbReference>
<evidence type="ECO:0000256" key="2">
    <source>
        <dbReference type="ARBA" id="ARBA00023002"/>
    </source>
</evidence>
<keyword evidence="2 3" id="KW-0560">Oxidoreductase</keyword>
<dbReference type="PANTHER" id="PTHR42760:SF133">
    <property type="entry name" value="3-OXOACYL-[ACYL-CARRIER-PROTEIN] REDUCTASE"/>
    <property type="match status" value="1"/>
</dbReference>
<dbReference type="PRINTS" id="PR00080">
    <property type="entry name" value="SDRFAMILY"/>
</dbReference>
<organism evidence="3 4">
    <name type="scientific">Amycolatopsis acidicola</name>
    <dbReference type="NCBI Taxonomy" id="2596893"/>
    <lineage>
        <taxon>Bacteria</taxon>
        <taxon>Bacillati</taxon>
        <taxon>Actinomycetota</taxon>
        <taxon>Actinomycetes</taxon>
        <taxon>Pseudonocardiales</taxon>
        <taxon>Pseudonocardiaceae</taxon>
        <taxon>Amycolatopsis</taxon>
    </lineage>
</organism>
<accession>A0A5N0UW97</accession>
<dbReference type="OrthoDB" id="3542748at2"/>
<reference evidence="3" key="1">
    <citation type="submission" date="2019-09" db="EMBL/GenBank/DDBJ databases">
        <authorList>
            <person name="Teo W.F.A."/>
            <person name="Duangmal K."/>
        </authorList>
    </citation>
    <scope>NUCLEOTIDE SEQUENCE [LARGE SCALE GENOMIC DNA]</scope>
    <source>
        <strain evidence="3">K81G1</strain>
    </source>
</reference>
<dbReference type="AlphaFoldDB" id="A0A5N0UW97"/>
<gene>
    <name evidence="3" type="ORF">FPZ12_025505</name>
</gene>
<dbReference type="Gene3D" id="3.40.50.720">
    <property type="entry name" value="NAD(P)-binding Rossmann-like Domain"/>
    <property type="match status" value="1"/>
</dbReference>
<dbReference type="PROSITE" id="PS00061">
    <property type="entry name" value="ADH_SHORT"/>
    <property type="match status" value="1"/>
</dbReference>
<sequence>MTKLDGKVAIITGAASGMGAEHARVFVEEGAKVALTDVNEEAGAKLAAELGENALFLRHDVTDPDSWDEVVRAATARFGPVTVLVNNAGFAGPTATVADMSTEDYLKTIAIDQHGVFYGMRAVIPGMIDAGGGSVVNISSVAGFVHQIDVPNPAYTAAKFAVRGLTKAAAVQFGPQKVRVNSVHPGGVLTPMLRDTVPQEAIDVLNKDVPLRRMAEPREVSQLVVFLASDASSYITGAEHLIDGGQTAD</sequence>
<dbReference type="EC" id="1.1.1.47" evidence="3"/>
<dbReference type="EMBL" id="VMNW02000042">
    <property type="protein sequence ID" value="KAA9157328.1"/>
    <property type="molecule type" value="Genomic_DNA"/>
</dbReference>
<dbReference type="RefSeq" id="WP_144748902.1">
    <property type="nucleotide sequence ID" value="NZ_VMNW02000042.1"/>
</dbReference>